<keyword evidence="2" id="KW-1185">Reference proteome</keyword>
<gene>
    <name evidence="1" type="ORF">L6164_009644</name>
</gene>
<accession>A0ACB9PM03</accession>
<evidence type="ECO:0000313" key="2">
    <source>
        <dbReference type="Proteomes" id="UP000828941"/>
    </source>
</evidence>
<comment type="caution">
    <text evidence="1">The sequence shown here is derived from an EMBL/GenBank/DDBJ whole genome shotgun (WGS) entry which is preliminary data.</text>
</comment>
<protein>
    <submittedName>
        <fullName evidence="1">Uncharacterized protein</fullName>
    </submittedName>
</protein>
<proteinExistence type="predicted"/>
<organism evidence="1 2">
    <name type="scientific">Bauhinia variegata</name>
    <name type="common">Purple orchid tree</name>
    <name type="synonym">Phanera variegata</name>
    <dbReference type="NCBI Taxonomy" id="167791"/>
    <lineage>
        <taxon>Eukaryota</taxon>
        <taxon>Viridiplantae</taxon>
        <taxon>Streptophyta</taxon>
        <taxon>Embryophyta</taxon>
        <taxon>Tracheophyta</taxon>
        <taxon>Spermatophyta</taxon>
        <taxon>Magnoliopsida</taxon>
        <taxon>eudicotyledons</taxon>
        <taxon>Gunneridae</taxon>
        <taxon>Pentapetalae</taxon>
        <taxon>rosids</taxon>
        <taxon>fabids</taxon>
        <taxon>Fabales</taxon>
        <taxon>Fabaceae</taxon>
        <taxon>Cercidoideae</taxon>
        <taxon>Cercideae</taxon>
        <taxon>Bauhiniinae</taxon>
        <taxon>Bauhinia</taxon>
    </lineage>
</organism>
<name>A0ACB9PM03_BAUVA</name>
<dbReference type="EMBL" id="CM039429">
    <property type="protein sequence ID" value="KAI4348984.1"/>
    <property type="molecule type" value="Genomic_DNA"/>
</dbReference>
<dbReference type="Proteomes" id="UP000828941">
    <property type="component" value="Chromosome 4"/>
</dbReference>
<reference evidence="1 2" key="1">
    <citation type="journal article" date="2022" name="DNA Res.">
        <title>Chromosomal-level genome assembly of the orchid tree Bauhinia variegata (Leguminosae; Cercidoideae) supports the allotetraploid origin hypothesis of Bauhinia.</title>
        <authorList>
            <person name="Zhong Y."/>
            <person name="Chen Y."/>
            <person name="Zheng D."/>
            <person name="Pang J."/>
            <person name="Liu Y."/>
            <person name="Luo S."/>
            <person name="Meng S."/>
            <person name="Qian L."/>
            <person name="Wei D."/>
            <person name="Dai S."/>
            <person name="Zhou R."/>
        </authorList>
    </citation>
    <scope>NUCLEOTIDE SEQUENCE [LARGE SCALE GENOMIC DNA]</scope>
    <source>
        <strain evidence="1">BV-YZ2020</strain>
    </source>
</reference>
<evidence type="ECO:0000313" key="1">
    <source>
        <dbReference type="EMBL" id="KAI4348984.1"/>
    </source>
</evidence>
<sequence length="81" mass="9437">MPRGSSRVPNFQVIKFLSIAIYLFARTLFLTFTSYWVKFLRIKEHKKSLNAGLLGFNFSCVSWALPWVVVGFNRMSLVHRP</sequence>